<feature type="chain" id="PRO_5032364880" evidence="2">
    <location>
        <begin position="21"/>
        <end position="121"/>
    </location>
</feature>
<sequence>MNRRVFLSLAAVSLPGLALAQPATTPPWRGSGPPRTAEERAARHRWLEENWDTLPPEERRRVEDRFRRGMGPQGPAPEEMRRRWDSMSPGQRRELMGPMHRRGPGPHGYRTRPPAPAGSQN</sequence>
<dbReference type="RefSeq" id="WP_184486451.1">
    <property type="nucleotide sequence ID" value="NZ_JAAEDJ010000003.1"/>
</dbReference>
<organism evidence="3 4">
    <name type="scientific">Neoroseomonas alkaliterrae</name>
    <dbReference type="NCBI Taxonomy" id="1452450"/>
    <lineage>
        <taxon>Bacteria</taxon>
        <taxon>Pseudomonadati</taxon>
        <taxon>Pseudomonadota</taxon>
        <taxon>Alphaproteobacteria</taxon>
        <taxon>Acetobacterales</taxon>
        <taxon>Acetobacteraceae</taxon>
        <taxon>Neoroseomonas</taxon>
    </lineage>
</organism>
<dbReference type="AlphaFoldDB" id="A0A840Y908"/>
<gene>
    <name evidence="3" type="ORF">FHS88_003205</name>
</gene>
<feature type="compositionally biased region" description="Basic and acidic residues" evidence="1">
    <location>
        <begin position="78"/>
        <end position="95"/>
    </location>
</feature>
<reference evidence="3 4" key="1">
    <citation type="submission" date="2020-08" db="EMBL/GenBank/DDBJ databases">
        <title>Genomic Encyclopedia of Type Strains, Phase IV (KMG-IV): sequencing the most valuable type-strain genomes for metagenomic binning, comparative biology and taxonomic classification.</title>
        <authorList>
            <person name="Goeker M."/>
        </authorList>
    </citation>
    <scope>NUCLEOTIDE SEQUENCE [LARGE SCALE GENOMIC DNA]</scope>
    <source>
        <strain evidence="3 4">DSM 25895</strain>
    </source>
</reference>
<proteinExistence type="predicted"/>
<keyword evidence="4" id="KW-1185">Reference proteome</keyword>
<protein>
    <submittedName>
        <fullName evidence="3">Putative Fe-S protein YdhL (DUF1289 family)</fullName>
    </submittedName>
</protein>
<feature type="region of interest" description="Disordered" evidence="1">
    <location>
        <begin position="15"/>
        <end position="42"/>
    </location>
</feature>
<feature type="signal peptide" evidence="2">
    <location>
        <begin position="1"/>
        <end position="20"/>
    </location>
</feature>
<feature type="region of interest" description="Disordered" evidence="1">
    <location>
        <begin position="64"/>
        <end position="121"/>
    </location>
</feature>
<comment type="caution">
    <text evidence="3">The sequence shown here is derived from an EMBL/GenBank/DDBJ whole genome shotgun (WGS) entry which is preliminary data.</text>
</comment>
<dbReference type="Proteomes" id="UP000562254">
    <property type="component" value="Unassembled WGS sequence"/>
</dbReference>
<evidence type="ECO:0000313" key="4">
    <source>
        <dbReference type="Proteomes" id="UP000562254"/>
    </source>
</evidence>
<evidence type="ECO:0000313" key="3">
    <source>
        <dbReference type="EMBL" id="MBB5691062.1"/>
    </source>
</evidence>
<accession>A0A840Y908</accession>
<evidence type="ECO:0000256" key="2">
    <source>
        <dbReference type="SAM" id="SignalP"/>
    </source>
</evidence>
<dbReference type="EMBL" id="JACIJE010000009">
    <property type="protein sequence ID" value="MBB5691062.1"/>
    <property type="molecule type" value="Genomic_DNA"/>
</dbReference>
<keyword evidence="2" id="KW-0732">Signal</keyword>
<name>A0A840Y908_9PROT</name>
<evidence type="ECO:0000256" key="1">
    <source>
        <dbReference type="SAM" id="MobiDB-lite"/>
    </source>
</evidence>